<dbReference type="EMBL" id="JANBPW010002834">
    <property type="protein sequence ID" value="KAJ1939467.1"/>
    <property type="molecule type" value="Genomic_DNA"/>
</dbReference>
<evidence type="ECO:0000313" key="1">
    <source>
        <dbReference type="EMBL" id="KAJ1939467.1"/>
    </source>
</evidence>
<name>A0ACC1J6D2_9FUNG</name>
<keyword evidence="2" id="KW-1185">Reference proteome</keyword>
<reference evidence="1" key="1">
    <citation type="submission" date="2022-07" db="EMBL/GenBank/DDBJ databases">
        <title>Phylogenomic reconstructions and comparative analyses of Kickxellomycotina fungi.</title>
        <authorList>
            <person name="Reynolds N.K."/>
            <person name="Stajich J.E."/>
            <person name="Barry K."/>
            <person name="Grigoriev I.V."/>
            <person name="Crous P."/>
            <person name="Smith M.E."/>
        </authorList>
    </citation>
    <scope>NUCLEOTIDE SEQUENCE</scope>
    <source>
        <strain evidence="1">NRRL 5244</strain>
    </source>
</reference>
<gene>
    <name evidence="1" type="ORF">FBU59_004112</name>
</gene>
<dbReference type="Proteomes" id="UP001150603">
    <property type="component" value="Unassembled WGS sequence"/>
</dbReference>
<protein>
    <submittedName>
        <fullName evidence="1">Uncharacterized protein</fullName>
    </submittedName>
</protein>
<evidence type="ECO:0000313" key="2">
    <source>
        <dbReference type="Proteomes" id="UP001150603"/>
    </source>
</evidence>
<accession>A0ACC1J6D2</accession>
<proteinExistence type="predicted"/>
<sequence length="212" mass="23562">MRAFVLALALPLAAAQFFGSKSTEPEVTFDEGYEYVTAGSTIQLSHVKSDTRLTLPQVTYGTGSQQQAITTQTDKASSHNFWRVQVAGAERGEPVQCGSDVRLVNSDSKFLLHSHDGHKSPISSNQEVSGYDGKDEGDVWVVECVKEKLWRREAPVVFKHKETGKFLQSLPSKKYRQPIVGHQEVSAGKKADSNAQWKALEGYYFNRVVVQK</sequence>
<comment type="caution">
    <text evidence="1">The sequence shown here is derived from an EMBL/GenBank/DDBJ whole genome shotgun (WGS) entry which is preliminary data.</text>
</comment>
<organism evidence="1 2">
    <name type="scientific">Linderina macrospora</name>
    <dbReference type="NCBI Taxonomy" id="4868"/>
    <lineage>
        <taxon>Eukaryota</taxon>
        <taxon>Fungi</taxon>
        <taxon>Fungi incertae sedis</taxon>
        <taxon>Zoopagomycota</taxon>
        <taxon>Kickxellomycotina</taxon>
        <taxon>Kickxellomycetes</taxon>
        <taxon>Kickxellales</taxon>
        <taxon>Kickxellaceae</taxon>
        <taxon>Linderina</taxon>
    </lineage>
</organism>